<protein>
    <submittedName>
        <fullName evidence="1">Uncharacterized protein</fullName>
    </submittedName>
</protein>
<dbReference type="EMBL" id="JAAIUW010000012">
    <property type="protein sequence ID" value="KAF7806163.1"/>
    <property type="molecule type" value="Genomic_DNA"/>
</dbReference>
<keyword evidence="2" id="KW-1185">Reference proteome</keyword>
<comment type="caution">
    <text evidence="1">The sequence shown here is derived from an EMBL/GenBank/DDBJ whole genome shotgun (WGS) entry which is preliminary data.</text>
</comment>
<proteinExistence type="predicted"/>
<gene>
    <name evidence="1" type="ORF">G2W53_038324</name>
</gene>
<evidence type="ECO:0000313" key="1">
    <source>
        <dbReference type="EMBL" id="KAF7806163.1"/>
    </source>
</evidence>
<organism evidence="1 2">
    <name type="scientific">Senna tora</name>
    <dbReference type="NCBI Taxonomy" id="362788"/>
    <lineage>
        <taxon>Eukaryota</taxon>
        <taxon>Viridiplantae</taxon>
        <taxon>Streptophyta</taxon>
        <taxon>Embryophyta</taxon>
        <taxon>Tracheophyta</taxon>
        <taxon>Spermatophyta</taxon>
        <taxon>Magnoliopsida</taxon>
        <taxon>eudicotyledons</taxon>
        <taxon>Gunneridae</taxon>
        <taxon>Pentapetalae</taxon>
        <taxon>rosids</taxon>
        <taxon>fabids</taxon>
        <taxon>Fabales</taxon>
        <taxon>Fabaceae</taxon>
        <taxon>Caesalpinioideae</taxon>
        <taxon>Cassia clade</taxon>
        <taxon>Senna</taxon>
    </lineage>
</organism>
<accession>A0A834W215</accession>
<name>A0A834W215_9FABA</name>
<dbReference type="AlphaFoldDB" id="A0A834W215"/>
<evidence type="ECO:0000313" key="2">
    <source>
        <dbReference type="Proteomes" id="UP000634136"/>
    </source>
</evidence>
<sequence length="24" mass="2576">MDLTAGPMEAACYRVTVAAIAHRQ</sequence>
<dbReference type="Proteomes" id="UP000634136">
    <property type="component" value="Unassembled WGS sequence"/>
</dbReference>
<reference evidence="1" key="1">
    <citation type="submission" date="2020-09" db="EMBL/GenBank/DDBJ databases">
        <title>Genome-Enabled Discovery of Anthraquinone Biosynthesis in Senna tora.</title>
        <authorList>
            <person name="Kang S.-H."/>
            <person name="Pandey R.P."/>
            <person name="Lee C.-M."/>
            <person name="Sim J.-S."/>
            <person name="Jeong J.-T."/>
            <person name="Choi B.-S."/>
            <person name="Jung M."/>
            <person name="Ginzburg D."/>
            <person name="Zhao K."/>
            <person name="Won S.Y."/>
            <person name="Oh T.-J."/>
            <person name="Yu Y."/>
            <person name="Kim N.-H."/>
            <person name="Lee O.R."/>
            <person name="Lee T.-H."/>
            <person name="Bashyal P."/>
            <person name="Kim T.-S."/>
            <person name="Lee W.-H."/>
            <person name="Kawkins C."/>
            <person name="Kim C.-K."/>
            <person name="Kim J.S."/>
            <person name="Ahn B.O."/>
            <person name="Rhee S.Y."/>
            <person name="Sohng J.K."/>
        </authorList>
    </citation>
    <scope>NUCLEOTIDE SEQUENCE</scope>
    <source>
        <tissue evidence="1">Leaf</tissue>
    </source>
</reference>